<dbReference type="Pfam" id="PF04391">
    <property type="entry name" value="DUF533"/>
    <property type="match status" value="1"/>
</dbReference>
<sequence length="323" mass="35469">MTPERAILSIVMFAAFADGAKDDREREHIREFAQQLGQDVPDLSAAYQDVLMSRVTLHDVAHALTDHRQKQYAYELAVCVCESDSTICEAERTFLRDLSEQLGLSAHARQTPQIEAADSIALAAQQALAEPAVEQVPQHAESVRPASLKINHAQIDSMVLKYAILNGALELLPQSWASVAIIPLQIKMVYRIGKQAGYDLDQGHIRELLATVGVGLTSQYVEQFGRKLLGGLLGSFMGKTGRKVGRSAASVAMSFATTYALGQLAKRYYGEGRQMSTDLLKRTFSDLMGPAKSMQQQYLPQIQEKAATLDAQQVLSMVRSNSI</sequence>
<dbReference type="Gene3D" id="1.10.3680.10">
    <property type="entry name" value="TerB-like"/>
    <property type="match status" value="1"/>
</dbReference>
<proteinExistence type="predicted"/>
<gene>
    <name evidence="1" type="ORF">DBV39_08440</name>
</gene>
<evidence type="ECO:0000313" key="2">
    <source>
        <dbReference type="Proteomes" id="UP000244571"/>
    </source>
</evidence>
<keyword evidence="2" id="KW-1185">Reference proteome</keyword>
<dbReference type="CDD" id="cd07177">
    <property type="entry name" value="terB_like"/>
    <property type="match status" value="1"/>
</dbReference>
<dbReference type="SUPFAM" id="SSF158682">
    <property type="entry name" value="TerB-like"/>
    <property type="match status" value="1"/>
</dbReference>
<reference evidence="1 2" key="1">
    <citation type="submission" date="2018-04" db="EMBL/GenBank/DDBJ databases">
        <title>Bordetella sp. HZ20 isolated from seawater.</title>
        <authorList>
            <person name="Sun C."/>
        </authorList>
    </citation>
    <scope>NUCLEOTIDE SEQUENCE [LARGE SCALE GENOMIC DNA]</scope>
    <source>
        <strain evidence="1 2">HZ20</strain>
    </source>
</reference>
<dbReference type="EMBL" id="CP028901">
    <property type="protein sequence ID" value="AWB33726.1"/>
    <property type="molecule type" value="Genomic_DNA"/>
</dbReference>
<dbReference type="KEGG" id="boz:DBV39_08440"/>
<dbReference type="AlphaFoldDB" id="A0A2R4XIT5"/>
<name>A0A2R4XIT5_9BURK</name>
<protein>
    <submittedName>
        <fullName evidence="1">GTPase</fullName>
    </submittedName>
</protein>
<dbReference type="RefSeq" id="WP_108621155.1">
    <property type="nucleotide sequence ID" value="NZ_CP028901.1"/>
</dbReference>
<accession>A0A2R4XIT5</accession>
<organism evidence="1 2">
    <name type="scientific">Orrella marina</name>
    <dbReference type="NCBI Taxonomy" id="2163011"/>
    <lineage>
        <taxon>Bacteria</taxon>
        <taxon>Pseudomonadati</taxon>
        <taxon>Pseudomonadota</taxon>
        <taxon>Betaproteobacteria</taxon>
        <taxon>Burkholderiales</taxon>
        <taxon>Alcaligenaceae</taxon>
        <taxon>Orrella</taxon>
    </lineage>
</organism>
<dbReference type="Proteomes" id="UP000244571">
    <property type="component" value="Chromosome"/>
</dbReference>
<dbReference type="InterPro" id="IPR007486">
    <property type="entry name" value="YebE"/>
</dbReference>
<dbReference type="OrthoDB" id="195780at2"/>
<evidence type="ECO:0000313" key="1">
    <source>
        <dbReference type="EMBL" id="AWB33726.1"/>
    </source>
</evidence>
<dbReference type="InterPro" id="IPR029024">
    <property type="entry name" value="TerB-like"/>
</dbReference>